<organism evidence="1 2">
    <name type="scientific">Chironomus riparius</name>
    <dbReference type="NCBI Taxonomy" id="315576"/>
    <lineage>
        <taxon>Eukaryota</taxon>
        <taxon>Metazoa</taxon>
        <taxon>Ecdysozoa</taxon>
        <taxon>Arthropoda</taxon>
        <taxon>Hexapoda</taxon>
        <taxon>Insecta</taxon>
        <taxon>Pterygota</taxon>
        <taxon>Neoptera</taxon>
        <taxon>Endopterygota</taxon>
        <taxon>Diptera</taxon>
        <taxon>Nematocera</taxon>
        <taxon>Chironomoidea</taxon>
        <taxon>Chironomidae</taxon>
        <taxon>Chironominae</taxon>
        <taxon>Chironomus</taxon>
    </lineage>
</organism>
<dbReference type="AlphaFoldDB" id="A0A9N9S403"/>
<reference evidence="1" key="2">
    <citation type="submission" date="2022-10" db="EMBL/GenBank/DDBJ databases">
        <authorList>
            <consortium name="ENA_rothamsted_submissions"/>
            <consortium name="culmorum"/>
            <person name="King R."/>
        </authorList>
    </citation>
    <scope>NUCLEOTIDE SEQUENCE</scope>
</reference>
<dbReference type="Proteomes" id="UP001153620">
    <property type="component" value="Chromosome 3"/>
</dbReference>
<dbReference type="PANTHER" id="PTHR20910:SF1">
    <property type="entry name" value="SUPEROXIDE DISMUTASE COPPER_ZINC BINDING DOMAIN-CONTAINING PROTEIN"/>
    <property type="match status" value="1"/>
</dbReference>
<evidence type="ECO:0008006" key="3">
    <source>
        <dbReference type="Google" id="ProtNLM"/>
    </source>
</evidence>
<dbReference type="GO" id="GO:0006801">
    <property type="term" value="P:superoxide metabolic process"/>
    <property type="evidence" value="ECO:0007669"/>
    <property type="project" value="InterPro"/>
</dbReference>
<dbReference type="InterPro" id="IPR053257">
    <property type="entry name" value="Cu-only_SOD"/>
</dbReference>
<evidence type="ECO:0000313" key="2">
    <source>
        <dbReference type="Proteomes" id="UP001153620"/>
    </source>
</evidence>
<dbReference type="InterPro" id="IPR036423">
    <property type="entry name" value="SOD-like_Cu/Zn_dom_sf"/>
</dbReference>
<evidence type="ECO:0000313" key="1">
    <source>
        <dbReference type="EMBL" id="CAG9809472.1"/>
    </source>
</evidence>
<sequence length="1149" mass="130720">MNRNFLIASILIGVLQILSVSSIELIAYFSQSGLHGELHFTNSITNPKLVKVKAFLEATLQYSEQSWSWGLYNNPIDYSIVDPIERCKRDRVGRELISFDDKLGYLILPGNESSTWNDVDLNLSGENGLWGRSIVMTSGSDRNVRICSTITNKISFNEQNEMEHNAEAKFRKGVTGSMYFRWLKSEKSFNSDLLIYSNLHHYGGADKHLDSSFPTTSAISLFSWKIYATDIFDQTTDRIEENCNVLQTIYDPQNYGPGNSIGDIDDRVGKLRISDKLNVNANQVFQDNQLHLMESDINGPSRKLYVVILDSRNDFLGCAKIRLLKPRVAKSFINSNGIKGELTLIQRSRFEPTWLNFTFAAADGTLQSNFEYAKNIASFKVHNLPPTNLHADYCKTMGDIFEPRHEFNVENYPPPGYGTQDQYYIGDLLGKLSGRNKMDRHKYIIEDGSNELSGIYWDLFLPLAGRHSIVNRGFSLNQFDRSNPQDIKEFPTGCSSFSLYERSKNYQIPMQTLQAQFRYPLVGKILFRQPKEEPWHDTTVIVEYLIHADGSSLNNTDEHEWSIHLHAPNIDYYSWQNRCVSTGDIFNPTKVPTNERCLDDGNKLCRLGDLSRLGTLNIAGGKIDSLRYTRKLFTDDNLPLSGFSNILGKSITIYGKNGPVARGERLGCTRIEGFHPRKIIAKNWHPNGGQLQLKGKVEMYQQSEYEITNVEVSFKDLDDTSWYHIHQTSVEEDLEFPCEDSTLYGQYNPTHINPKLSPLPVVGTTDQYQMGDLSGKFGTLDGLTEYAINYNDTLLPLFGYDNIVGRSVVVHKREKFFRWACSTLERGYSPSEAREIRGIASFHNPLGYAWGYLRMTQLIGNDGSQSDTIIEVKLRHPGDGNRNITRHHNWSVFVNPVSVDATVQQTATRCVAGGYVWNPHYTQLADPLNDELYRQECGRDNPLRCYVGDVSARLGTINIGVDRMIFSDPNFPLEGDISAIGRSIVIYGANTSSERFACANIEPDYDIVKYVNVERPPRFVLSQFIDEVRRVMAIPEWFLHIDSRTTQILHNGACVAFKLHFKGPKAHQLEQDFSKLMSTGQLAEPSLYVPGYVNQKRKKKIAYRICSVRDPNDKKKKPNRILSKSSSAVPLTRITFNISFILIFLHWIL</sequence>
<gene>
    <name evidence="1" type="ORF">CHIRRI_LOCUS12293</name>
</gene>
<accession>A0A9N9S403</accession>
<reference evidence="1" key="1">
    <citation type="submission" date="2022-01" db="EMBL/GenBank/DDBJ databases">
        <authorList>
            <person name="King R."/>
        </authorList>
    </citation>
    <scope>NUCLEOTIDE SEQUENCE</scope>
</reference>
<protein>
    <recommendedName>
        <fullName evidence="3">Superoxide dismutase copper/zinc binding domain-containing protein</fullName>
    </recommendedName>
</protein>
<dbReference type="Gene3D" id="2.60.40.200">
    <property type="entry name" value="Superoxide dismutase, copper/zinc binding domain"/>
    <property type="match status" value="4"/>
</dbReference>
<dbReference type="GO" id="GO:0046872">
    <property type="term" value="F:metal ion binding"/>
    <property type="evidence" value="ECO:0007669"/>
    <property type="project" value="InterPro"/>
</dbReference>
<dbReference type="OrthoDB" id="159229at2759"/>
<name>A0A9N9S403_9DIPT</name>
<keyword evidence="2" id="KW-1185">Reference proteome</keyword>
<dbReference type="EMBL" id="OU895879">
    <property type="protein sequence ID" value="CAG9809472.1"/>
    <property type="molecule type" value="Genomic_DNA"/>
</dbReference>
<dbReference type="SUPFAM" id="SSF49329">
    <property type="entry name" value="Cu,Zn superoxide dismutase-like"/>
    <property type="match status" value="4"/>
</dbReference>
<dbReference type="PANTHER" id="PTHR20910">
    <property type="entry name" value="AGAP001623-PA"/>
    <property type="match status" value="1"/>
</dbReference>
<proteinExistence type="predicted"/>